<dbReference type="SMART" id="SM00848">
    <property type="entry name" value="Inhibitor_I29"/>
    <property type="match status" value="1"/>
</dbReference>
<evidence type="ECO:0000313" key="3">
    <source>
        <dbReference type="EMBL" id="RWR97440.1"/>
    </source>
</evidence>
<dbReference type="AlphaFoldDB" id="A0A3S3R9P2"/>
<dbReference type="InterPro" id="IPR038765">
    <property type="entry name" value="Papain-like_cys_pep_sf"/>
</dbReference>
<feature type="region of interest" description="Disordered" evidence="1">
    <location>
        <begin position="1"/>
        <end position="109"/>
    </location>
</feature>
<dbReference type="Proteomes" id="UP000283530">
    <property type="component" value="Unassembled WGS sequence"/>
</dbReference>
<dbReference type="EMBL" id="QPKB01000013">
    <property type="protein sequence ID" value="RWR97440.1"/>
    <property type="molecule type" value="Genomic_DNA"/>
</dbReference>
<feature type="compositionally biased region" description="Acidic residues" evidence="1">
    <location>
        <begin position="92"/>
        <end position="106"/>
    </location>
</feature>
<proteinExistence type="predicted"/>
<feature type="region of interest" description="Disordered" evidence="1">
    <location>
        <begin position="206"/>
        <end position="225"/>
    </location>
</feature>
<accession>A0A3S3R9P2</accession>
<feature type="compositionally biased region" description="Basic and acidic residues" evidence="1">
    <location>
        <begin position="210"/>
        <end position="225"/>
    </location>
</feature>
<sequence length="225" mass="25737">MSMAATQEEEGTSEVMALLVSSLESMGMAAAQEEKEGTSEEMPAQEEEGTSEEMAAQEEEGTSGEMAAQEEEGTSEEIAAQKEEERTSEEFAAQEEGEGTSEEIEPDYERSDLPMWERHEKWMASFGRVYKDEAEKARRLKIFTETVEYIESFNKQKDHSHYLGINEFTDLTRSEFLRNYTMSRGVRRGKDGKEELYELNLYFSDEDEEKDSKNLKAESKSSIEE</sequence>
<dbReference type="Gene3D" id="1.10.287.2250">
    <property type="match status" value="1"/>
</dbReference>
<dbReference type="STRING" id="337451.A0A3S3R9P2"/>
<evidence type="ECO:0000313" key="4">
    <source>
        <dbReference type="Proteomes" id="UP000283530"/>
    </source>
</evidence>
<dbReference type="InterPro" id="IPR013201">
    <property type="entry name" value="Prot_inhib_I29"/>
</dbReference>
<feature type="compositionally biased region" description="Basic and acidic residues" evidence="1">
    <location>
        <begin position="79"/>
        <end position="89"/>
    </location>
</feature>
<evidence type="ECO:0000259" key="2">
    <source>
        <dbReference type="SMART" id="SM00848"/>
    </source>
</evidence>
<gene>
    <name evidence="3" type="ORF">CKAN_02687400</name>
</gene>
<feature type="domain" description="Cathepsin propeptide inhibitor" evidence="2">
    <location>
        <begin position="119"/>
        <end position="176"/>
    </location>
</feature>
<reference evidence="3 4" key="1">
    <citation type="journal article" date="2019" name="Nat. Plants">
        <title>Stout camphor tree genome fills gaps in understanding of flowering plant genome evolution.</title>
        <authorList>
            <person name="Chaw S.M."/>
            <person name="Liu Y.C."/>
            <person name="Wu Y.W."/>
            <person name="Wang H.Y."/>
            <person name="Lin C.I."/>
            <person name="Wu C.S."/>
            <person name="Ke H.M."/>
            <person name="Chang L.Y."/>
            <person name="Hsu C.Y."/>
            <person name="Yang H.T."/>
            <person name="Sudianto E."/>
            <person name="Hsu M.H."/>
            <person name="Wu K.P."/>
            <person name="Wang L.N."/>
            <person name="Leebens-Mack J.H."/>
            <person name="Tsai I.J."/>
        </authorList>
    </citation>
    <scope>NUCLEOTIDE SEQUENCE [LARGE SCALE GENOMIC DNA]</scope>
    <source>
        <strain evidence="4">cv. Chaw 1501</strain>
        <tissue evidence="3">Young leaves</tissue>
    </source>
</reference>
<dbReference type="OrthoDB" id="10253408at2759"/>
<dbReference type="Pfam" id="PF08246">
    <property type="entry name" value="Inhibitor_I29"/>
    <property type="match status" value="1"/>
</dbReference>
<dbReference type="SUPFAM" id="SSF54001">
    <property type="entry name" value="Cysteine proteinases"/>
    <property type="match status" value="1"/>
</dbReference>
<keyword evidence="4" id="KW-1185">Reference proteome</keyword>
<feature type="compositionally biased region" description="Acidic residues" evidence="1">
    <location>
        <begin position="43"/>
        <end position="75"/>
    </location>
</feature>
<protein>
    <submittedName>
        <fullName evidence="3">Fruit bromelain</fullName>
    </submittedName>
</protein>
<organism evidence="3 4">
    <name type="scientific">Cinnamomum micranthum f. kanehirae</name>
    <dbReference type="NCBI Taxonomy" id="337451"/>
    <lineage>
        <taxon>Eukaryota</taxon>
        <taxon>Viridiplantae</taxon>
        <taxon>Streptophyta</taxon>
        <taxon>Embryophyta</taxon>
        <taxon>Tracheophyta</taxon>
        <taxon>Spermatophyta</taxon>
        <taxon>Magnoliopsida</taxon>
        <taxon>Magnoliidae</taxon>
        <taxon>Laurales</taxon>
        <taxon>Lauraceae</taxon>
        <taxon>Cinnamomum</taxon>
    </lineage>
</organism>
<name>A0A3S3R9P2_9MAGN</name>
<evidence type="ECO:0000256" key="1">
    <source>
        <dbReference type="SAM" id="MobiDB-lite"/>
    </source>
</evidence>
<comment type="caution">
    <text evidence="3">The sequence shown here is derived from an EMBL/GenBank/DDBJ whole genome shotgun (WGS) entry which is preliminary data.</text>
</comment>